<feature type="compositionally biased region" description="Basic and acidic residues" evidence="3">
    <location>
        <begin position="1826"/>
        <end position="1845"/>
    </location>
</feature>
<dbReference type="PANTHER" id="PTHR21583">
    <property type="entry name" value="ELYS PROTEIN"/>
    <property type="match status" value="1"/>
</dbReference>
<sequence length="2158" mass="243521">MEWYEIGVESSRICRFPERNIRGYEELQQPQQQPSNERNSTAEPLGGIINNGQWGWLARGKTLYICKLSTSQRLGEYIFLQDLDSKNNSNSAQAHISCVVELFPQRSPYDNDKLLLAVCLEGDNETQLAIYTPRNSQVLRYIQLSSADVRVRCMAFLDAQLYERSLLQHYDGCLALGTHTGELLLLDLQVQQVWDTRCRNFIQLDSKQRRAQVERMKARSNLGPQNFKMQLEQCRDQHVHLALELTLPQRKQDTIVSLLPLDLITGFAAGLSSGQILVYSLTNFQLITELRLPGREPPAAVERLCLLLPTNDPKPCFFICALYKRVDCLQATLHALYYKHADDGERVHFSDFQIAAMRFSLVLDSNRSRIIGCAAVMNNDHNLATISWYSEAEQQNKLVLFDMNQWYKDKMPTAVLDSETPAYLCGFSLRDSPREQGLALQLHKPPIRQFITRQEHDEHFYPRSLTFDCALLTSQDCSFYQHVGVQRRFLNELQTNYAKMFLQPDLYVTKMVELRLLPQFCELYDNQVINQTNMYELILSLALEQQHERLLHDCAQYCLDGRFFCNMLNNAGFSLSTLLNWLVQRAEDIKARCAEMCQDVWEIGGYTPEDRDIKEFLHLTNQLKLMLELQQRLLQLGKGKLPAELQEKLQEIGCSLSILYEYQRVFYFLLDRALVPELNTTRLQQLRHDYDSRRQEQEQEHQPRRELFIDVLLRETNLQLECYPPKSLRKLLHVMLLPQPELSDKQQLVLYMLLDLNQALWQDFARAFGLPTSLSQCVQCFWYLDRGEYTEAVNQSKSCKFNDWQIKLLVETLLSQGAQKEAMRLLDLPTQLHFQVLLANDSIPEAFRFARVNDEASESSLLESFFKHCIQNNKFRVLANLCLNESEEQLLFRMLRGCASAHTDSVQLILLLMRYKYIDAVTFMNEVAEERQNMDGSDETILSAYRTTMAPLTQSIAGTYFRVRDQLEGEQLSNPSPVPLSSQLARESANGQVPNIFQSSALSAHWATNPMLASDSSTSLNSRNMPFLRNPLPSSVDAPPRSRVVHPMRYQAVEKRLLSLDEQQQQLQPQPKRPRLLLGEQMEEAVQGLVQRTRELKKEEQLKEQLPSSAQIAALIQVPNAWLKEQAQTPPQAPPSPAPAPPPPHPILKHRSTLTRRLTGSRATTFSERVSQSRFVFNEPLILLPNPNTEREPSPMELGSDQEDQVIEVDDDDDDESDEIIVEIEQQPVICTPSPTPTPSPNADSQPPIDSAPVAPHNSSSDSDSVSDSEYLSPLASANVSLAEQQQQLQEQNPPIELEQVQQRLMAPPTGPQPRSSLQSSGFGSFATIQNTNTVSQQLSEREFVPPVCSSKMCEVTSSQQQFSSASSSIRISERTTISGEMERSDSTWQSMRLPTLTRMPNPERISDRSTICGESSDSFWQSMRMPTLTRMPTLIPRPGYIPPQHQLLDTTLGMSSYDVTALSPPAETQQEQEQEQEPEPEPEEELMEYIDLADDDEPEEVEVEELEEQEQEEDIGVEQSSSSSSEEANVPELTFGRTSPSYSLSSDLSDLPRPDVPVYSIVVESTNSITNSRSPTSHTPTSFLPSDTNVSQNSSPRARRTGEGSARSIYRANSLETVDDLDTTKGSMEEEEEDDCVIALDGTEVRGYVARSEPVAASSSAELFSFKSTKEPGGIVTTAQTPCPSFGATANSDSAVAEYTINLDSGDSTSRPSATPADIVLDTNQDSVETRLFVPEEVFSINEDSVETVPNVPESNEPQAHVEPELDVDIDVDVEGVDAGSNQSLKLAVSDGEEEEEQHQTEAQEQHDQEEEQQHSTEPQEEYGEEQHQTEAQEQHDQEEEQQHSTEPQEEYGEEQHQTEQEEHEQEQQLLELEIERQMQTRRNTRAQSTDTHTNTAQSLPPVKTKRRRVCSESNTTERVDSPMVGMRRLRSVRLRKLTMDDHEDASLGTPPSSSATSSRRRLRSDSQASDDQPSTSAKTSSRRRGSRQADSPPGSGASNTGSGKQLPKRVTRAGSVPHMPASTPTKPIGTRARGLKTIEENVEATTLHSRLEEPEQLQPEESESAAGISKRSLRCRSEPTVVAMAPRRGVRSNSRNLEQQQPEHESTPERVTRALRSRRLASDAESAAAIDVAAAAAAVAAREAQIPPKKRGRPKK</sequence>
<evidence type="ECO:0000313" key="5">
    <source>
        <dbReference type="EMBL" id="ALC49396.1"/>
    </source>
</evidence>
<feature type="compositionally biased region" description="Acidic residues" evidence="3">
    <location>
        <begin position="1471"/>
        <end position="1517"/>
    </location>
</feature>
<feature type="region of interest" description="Disordered" evidence="3">
    <location>
        <begin position="1567"/>
        <end position="1616"/>
    </location>
</feature>
<dbReference type="InterPro" id="IPR036322">
    <property type="entry name" value="WD40_repeat_dom_sf"/>
</dbReference>
<dbReference type="OrthoDB" id="6513151at2759"/>
<feature type="compositionally biased region" description="Polar residues" evidence="3">
    <location>
        <begin position="1567"/>
        <end position="1597"/>
    </location>
</feature>
<name>A0A0M4EN91_DROBS</name>
<keyword evidence="6" id="KW-1185">Reference proteome</keyword>
<feature type="compositionally biased region" description="Basic residues" evidence="3">
    <location>
        <begin position="1929"/>
        <end position="1938"/>
    </location>
</feature>
<evidence type="ECO:0000256" key="2">
    <source>
        <dbReference type="ARBA" id="ARBA00023242"/>
    </source>
</evidence>
<dbReference type="SMR" id="A0A0M4EN91"/>
<feature type="compositionally biased region" description="Low complexity" evidence="3">
    <location>
        <begin position="1540"/>
        <end position="1552"/>
    </location>
</feature>
<dbReference type="Proteomes" id="UP000494163">
    <property type="component" value="Chromosome X"/>
</dbReference>
<evidence type="ECO:0000256" key="3">
    <source>
        <dbReference type="SAM" id="MobiDB-lite"/>
    </source>
</evidence>
<feature type="compositionally biased region" description="Low complexity" evidence="3">
    <location>
        <begin position="1259"/>
        <end position="1269"/>
    </location>
</feature>
<feature type="compositionally biased region" description="Low complexity" evidence="3">
    <location>
        <begin position="1948"/>
        <end position="1959"/>
    </location>
</feature>
<proteinExistence type="predicted"/>
<gene>
    <name evidence="5" type="ORF">Dbus_chrXg1252</name>
</gene>
<organism evidence="5 6">
    <name type="scientific">Drosophila busckii</name>
    <name type="common">Fruit fly</name>
    <dbReference type="NCBI Taxonomy" id="30019"/>
    <lineage>
        <taxon>Eukaryota</taxon>
        <taxon>Metazoa</taxon>
        <taxon>Ecdysozoa</taxon>
        <taxon>Arthropoda</taxon>
        <taxon>Hexapoda</taxon>
        <taxon>Insecta</taxon>
        <taxon>Pterygota</taxon>
        <taxon>Neoptera</taxon>
        <taxon>Endopterygota</taxon>
        <taxon>Diptera</taxon>
        <taxon>Brachycera</taxon>
        <taxon>Muscomorpha</taxon>
        <taxon>Ephydroidea</taxon>
        <taxon>Drosophilidae</taxon>
        <taxon>Drosophila</taxon>
    </lineage>
</organism>
<reference evidence="5 6" key="1">
    <citation type="submission" date="2015-08" db="EMBL/GenBank/DDBJ databases">
        <title>Ancestral chromatin configuration constrains chromatin evolution on differentiating sex chromosomes in Drosophila.</title>
        <authorList>
            <person name="Zhou Q."/>
            <person name="Bachtrog D."/>
        </authorList>
    </citation>
    <scope>NUCLEOTIDE SEQUENCE [LARGE SCALE GENOMIC DNA]</scope>
    <source>
        <tissue evidence="5">Whole larvae</tissue>
    </source>
</reference>
<feature type="compositionally biased region" description="Basic and acidic residues" evidence="3">
    <location>
        <begin position="1799"/>
        <end position="1816"/>
    </location>
</feature>
<dbReference type="OMA" id="EYIATEQ"/>
<feature type="region of interest" description="Disordered" evidence="3">
    <location>
        <begin position="1126"/>
        <end position="1149"/>
    </location>
</feature>
<feature type="compositionally biased region" description="Polar residues" evidence="3">
    <location>
        <begin position="1887"/>
        <end position="1900"/>
    </location>
</feature>
<feature type="region of interest" description="Disordered" evidence="3">
    <location>
        <begin position="1463"/>
        <end position="1555"/>
    </location>
</feature>
<protein>
    <submittedName>
        <fullName evidence="5">CG14215</fullName>
    </submittedName>
</protein>
<keyword evidence="2" id="KW-0539">Nucleus</keyword>
<feature type="region of interest" description="Disordered" evidence="3">
    <location>
        <begin position="1745"/>
        <end position="2121"/>
    </location>
</feature>
<feature type="domain" description="ELYS-like" evidence="4">
    <location>
        <begin position="707"/>
        <end position="897"/>
    </location>
</feature>
<feature type="compositionally biased region" description="Acidic residues" evidence="3">
    <location>
        <begin position="1766"/>
        <end position="1777"/>
    </location>
</feature>
<dbReference type="Pfam" id="PF13934">
    <property type="entry name" value="ELYS"/>
    <property type="match status" value="1"/>
</dbReference>
<dbReference type="GO" id="GO:0005634">
    <property type="term" value="C:nucleus"/>
    <property type="evidence" value="ECO:0007669"/>
    <property type="project" value="UniProtKB-SubCell"/>
</dbReference>
<feature type="compositionally biased region" description="Polar residues" evidence="3">
    <location>
        <begin position="2093"/>
        <end position="2102"/>
    </location>
</feature>
<dbReference type="STRING" id="30019.A0A0M4EN91"/>
<feature type="compositionally biased region" description="Polar residues" evidence="3">
    <location>
        <begin position="28"/>
        <end position="42"/>
    </location>
</feature>
<feature type="compositionally biased region" description="Pro residues" evidence="3">
    <location>
        <begin position="1131"/>
        <end position="1146"/>
    </location>
</feature>
<evidence type="ECO:0000259" key="4">
    <source>
        <dbReference type="Pfam" id="PF13934"/>
    </source>
</evidence>
<dbReference type="PANTHER" id="PTHR21583:SF8">
    <property type="entry name" value="PROTEIN ELYS"/>
    <property type="match status" value="1"/>
</dbReference>
<feature type="compositionally biased region" description="Basic and acidic residues" evidence="3">
    <location>
        <begin position="2103"/>
        <end position="2114"/>
    </location>
</feature>
<feature type="region of interest" description="Disordered" evidence="3">
    <location>
        <begin position="25"/>
        <end position="44"/>
    </location>
</feature>
<dbReference type="SUPFAM" id="SSF50978">
    <property type="entry name" value="WD40 repeat-like"/>
    <property type="match status" value="1"/>
</dbReference>
<evidence type="ECO:0000313" key="6">
    <source>
        <dbReference type="Proteomes" id="UP000494163"/>
    </source>
</evidence>
<comment type="subcellular location">
    <subcellularLocation>
        <location evidence="1">Nucleus</location>
    </subcellularLocation>
</comment>
<feature type="compositionally biased region" description="Acidic residues" evidence="3">
    <location>
        <begin position="1200"/>
        <end position="1222"/>
    </location>
</feature>
<evidence type="ECO:0000256" key="1">
    <source>
        <dbReference type="ARBA" id="ARBA00004123"/>
    </source>
</evidence>
<accession>A0A0M4EN91</accession>
<dbReference type="EMBL" id="CP012528">
    <property type="protein sequence ID" value="ALC49396.1"/>
    <property type="molecule type" value="Genomic_DNA"/>
</dbReference>
<dbReference type="InterPro" id="IPR052620">
    <property type="entry name" value="ELYS/MEL-28_NucAsmblyFactor"/>
</dbReference>
<feature type="compositionally biased region" description="Acidic residues" evidence="3">
    <location>
        <begin position="2056"/>
        <end position="2065"/>
    </location>
</feature>
<feature type="region of interest" description="Disordered" evidence="3">
    <location>
        <begin position="1184"/>
        <end position="1273"/>
    </location>
</feature>
<feature type="compositionally biased region" description="Low complexity" evidence="3">
    <location>
        <begin position="1223"/>
        <end position="1233"/>
    </location>
</feature>
<dbReference type="InterPro" id="IPR025151">
    <property type="entry name" value="ELYS_dom"/>
</dbReference>